<dbReference type="PANTHER" id="PTHR43308">
    <property type="entry name" value="OUTER MEMBRANE PROTEIN ALPHA-RELATED"/>
    <property type="match status" value="1"/>
</dbReference>
<dbReference type="Proteomes" id="UP001597520">
    <property type="component" value="Unassembled WGS sequence"/>
</dbReference>
<accession>A0ABW5T412</accession>
<evidence type="ECO:0000313" key="6">
    <source>
        <dbReference type="EMBL" id="MFD2706189.1"/>
    </source>
</evidence>
<gene>
    <name evidence="6" type="ORF">ACFSUB_12000</name>
</gene>
<keyword evidence="2" id="KW-0175">Coiled coil</keyword>
<dbReference type="Pfam" id="PF00395">
    <property type="entry name" value="SLH"/>
    <property type="match status" value="3"/>
</dbReference>
<feature type="signal peptide" evidence="4">
    <location>
        <begin position="1"/>
        <end position="24"/>
    </location>
</feature>
<feature type="domain" description="SLH" evidence="5">
    <location>
        <begin position="491"/>
        <end position="545"/>
    </location>
</feature>
<organism evidence="6 7">
    <name type="scientific">Salibacterium lacus</name>
    <dbReference type="NCBI Taxonomy" id="1898109"/>
    <lineage>
        <taxon>Bacteria</taxon>
        <taxon>Bacillati</taxon>
        <taxon>Bacillota</taxon>
        <taxon>Bacilli</taxon>
        <taxon>Bacillales</taxon>
        <taxon>Bacillaceae</taxon>
    </lineage>
</organism>
<dbReference type="PROSITE" id="PS51272">
    <property type="entry name" value="SLH"/>
    <property type="match status" value="3"/>
</dbReference>
<comment type="caution">
    <text evidence="6">The sequence shown here is derived from an EMBL/GenBank/DDBJ whole genome shotgun (WGS) entry which is preliminary data.</text>
</comment>
<protein>
    <submittedName>
        <fullName evidence="6">S-layer homology domain-containing protein</fullName>
    </submittedName>
</protein>
<feature type="chain" id="PRO_5046126623" evidence="4">
    <location>
        <begin position="25"/>
        <end position="605"/>
    </location>
</feature>
<feature type="coiled-coil region" evidence="2">
    <location>
        <begin position="64"/>
        <end position="91"/>
    </location>
</feature>
<evidence type="ECO:0000256" key="1">
    <source>
        <dbReference type="ARBA" id="ARBA00022729"/>
    </source>
</evidence>
<evidence type="ECO:0000313" key="7">
    <source>
        <dbReference type="Proteomes" id="UP001597520"/>
    </source>
</evidence>
<dbReference type="InterPro" id="IPR051465">
    <property type="entry name" value="Cell_Envelope_Struct_Comp"/>
</dbReference>
<dbReference type="InterPro" id="IPR001119">
    <property type="entry name" value="SLH_dom"/>
</dbReference>
<feature type="domain" description="SLH" evidence="5">
    <location>
        <begin position="426"/>
        <end position="489"/>
    </location>
</feature>
<feature type="region of interest" description="Disordered" evidence="3">
    <location>
        <begin position="404"/>
        <end position="427"/>
    </location>
</feature>
<keyword evidence="1 4" id="KW-0732">Signal</keyword>
<dbReference type="RefSeq" id="WP_380713493.1">
    <property type="nucleotide sequence ID" value="NZ_JBHUML010000003.1"/>
</dbReference>
<evidence type="ECO:0000256" key="4">
    <source>
        <dbReference type="SAM" id="SignalP"/>
    </source>
</evidence>
<feature type="domain" description="SLH" evidence="5">
    <location>
        <begin position="546"/>
        <end position="605"/>
    </location>
</feature>
<reference evidence="7" key="1">
    <citation type="journal article" date="2019" name="Int. J. Syst. Evol. Microbiol.">
        <title>The Global Catalogue of Microorganisms (GCM) 10K type strain sequencing project: providing services to taxonomists for standard genome sequencing and annotation.</title>
        <authorList>
            <consortium name="The Broad Institute Genomics Platform"/>
            <consortium name="The Broad Institute Genome Sequencing Center for Infectious Disease"/>
            <person name="Wu L."/>
            <person name="Ma J."/>
        </authorList>
    </citation>
    <scope>NUCLEOTIDE SEQUENCE [LARGE SCALE GENOMIC DNA]</scope>
    <source>
        <strain evidence="7">KCTC 33792</strain>
    </source>
</reference>
<dbReference type="PANTHER" id="PTHR43308:SF1">
    <property type="entry name" value="OUTER MEMBRANE PROTEIN ALPHA"/>
    <property type="match status" value="1"/>
</dbReference>
<evidence type="ECO:0000256" key="3">
    <source>
        <dbReference type="SAM" id="MobiDB-lite"/>
    </source>
</evidence>
<keyword evidence="7" id="KW-1185">Reference proteome</keyword>
<proteinExistence type="predicted"/>
<dbReference type="EMBL" id="JBHUML010000003">
    <property type="protein sequence ID" value="MFD2706189.1"/>
    <property type="molecule type" value="Genomic_DNA"/>
</dbReference>
<name>A0ABW5T412_9BACI</name>
<feature type="compositionally biased region" description="Acidic residues" evidence="3">
    <location>
        <begin position="404"/>
        <end position="419"/>
    </location>
</feature>
<sequence length="605" mass="66221">MMKGKRILTVSLAASMLVPSAAMAADNSESKDMMEPTVSTSAVDLRANLSQLLASHFEYQVLTAVKVYKQADDAELVREKLEDNAQQITTAIESIYGEEGASQFADIFASQYEDSSELGMALRNGNMDEREEVKDQLLNDFPSELGGFLGTATEGNLPADTAEQALRAHEQDVINTAKHFVNGDYEEAYAAYDEGYKQMYTIGGALSSGIVTQMPEMFNHTEAMTPAADLRASFNQLLGLHFDYQVLTAVQESQNADGAEAASEQLEANAGEMVTAVESIYGEEGAAQFEEIFSSQYEDTSGLGNAIENNDDMQKEEVTDSLLMDFPEELGMFLETATEGNLPADTAESVLNAHEQDVIDVVESYVMEDYEMAYNSFDEGGERMSTIGTALSGAIVTQMPEMFAQEEENDGSEEPEEPQDPMNPSAVDMYSDINADFWAVNEISHLTNENIIKGYMDGTFRPNDPIKRVQAAKIITGAMDLSTDNRPDAGFDDISSEYYGKAYIDTVADEGIMMGHGDEFNPNDTLTRAQMAVVLERAFGFEAQGSDASFTDISSDYWAHDGIHAVVSAGLASGYQDDTFRPGNDTTRAQFSVFISNTLDWMENQ</sequence>
<evidence type="ECO:0000256" key="2">
    <source>
        <dbReference type="SAM" id="Coils"/>
    </source>
</evidence>
<evidence type="ECO:0000259" key="5">
    <source>
        <dbReference type="PROSITE" id="PS51272"/>
    </source>
</evidence>